<feature type="compositionally biased region" description="Basic and acidic residues" evidence="1">
    <location>
        <begin position="34"/>
        <end position="46"/>
    </location>
</feature>
<evidence type="ECO:0000256" key="1">
    <source>
        <dbReference type="SAM" id="MobiDB-lite"/>
    </source>
</evidence>
<keyword evidence="3" id="KW-1185">Reference proteome</keyword>
<dbReference type="Proteomes" id="UP000799428">
    <property type="component" value="Unassembled WGS sequence"/>
</dbReference>
<evidence type="ECO:0000313" key="2">
    <source>
        <dbReference type="EMBL" id="KAF2704650.1"/>
    </source>
</evidence>
<protein>
    <submittedName>
        <fullName evidence="2">Uncharacterized protein</fullName>
    </submittedName>
</protein>
<name>A0A6G1JVX6_9PLEO</name>
<feature type="compositionally biased region" description="Basic and acidic residues" evidence="1">
    <location>
        <begin position="84"/>
        <end position="121"/>
    </location>
</feature>
<accession>A0A6G1JVX6</accession>
<evidence type="ECO:0000313" key="3">
    <source>
        <dbReference type="Proteomes" id="UP000799428"/>
    </source>
</evidence>
<gene>
    <name evidence="2" type="ORF">K504DRAFT_449191</name>
</gene>
<feature type="compositionally biased region" description="Pro residues" evidence="1">
    <location>
        <begin position="9"/>
        <end position="27"/>
    </location>
</feature>
<sequence length="284" mass="34483">MAYSSPPYSSYPPSPPPPGIHPFPPLRRFPSRLPKREDDSDEDSGHRYWPPPTSPRFISIKPGTWEHRGKEQRSPFSDDEDNEHEEKDMRRRMRRAWEVDQEMRKDRQKEQHRARLPMMRDADVVHREMMRDLSEARHKVWGEESDVDRVNEWVYGVKVKEREPQRQPQTPIVDRRPPREHVIECGYRGQWHAEEERGKAKGTWHGFQHECWEEEKGEWKHDVSYGSKWKKGERWIEVRESVKEEGRREVVMVRRRKPKRWMRSEAQNHCDSLIERRRCLEPDR</sequence>
<organism evidence="2 3">
    <name type="scientific">Pleomassaria siparia CBS 279.74</name>
    <dbReference type="NCBI Taxonomy" id="1314801"/>
    <lineage>
        <taxon>Eukaryota</taxon>
        <taxon>Fungi</taxon>
        <taxon>Dikarya</taxon>
        <taxon>Ascomycota</taxon>
        <taxon>Pezizomycotina</taxon>
        <taxon>Dothideomycetes</taxon>
        <taxon>Pleosporomycetidae</taxon>
        <taxon>Pleosporales</taxon>
        <taxon>Pleomassariaceae</taxon>
        <taxon>Pleomassaria</taxon>
    </lineage>
</organism>
<reference evidence="2" key="1">
    <citation type="journal article" date="2020" name="Stud. Mycol.">
        <title>101 Dothideomycetes genomes: a test case for predicting lifestyles and emergence of pathogens.</title>
        <authorList>
            <person name="Haridas S."/>
            <person name="Albert R."/>
            <person name="Binder M."/>
            <person name="Bloem J."/>
            <person name="Labutti K."/>
            <person name="Salamov A."/>
            <person name="Andreopoulos B."/>
            <person name="Baker S."/>
            <person name="Barry K."/>
            <person name="Bills G."/>
            <person name="Bluhm B."/>
            <person name="Cannon C."/>
            <person name="Castanera R."/>
            <person name="Culley D."/>
            <person name="Daum C."/>
            <person name="Ezra D."/>
            <person name="Gonzalez J."/>
            <person name="Henrissat B."/>
            <person name="Kuo A."/>
            <person name="Liang C."/>
            <person name="Lipzen A."/>
            <person name="Lutzoni F."/>
            <person name="Magnuson J."/>
            <person name="Mondo S."/>
            <person name="Nolan M."/>
            <person name="Ohm R."/>
            <person name="Pangilinan J."/>
            <person name="Park H.-J."/>
            <person name="Ramirez L."/>
            <person name="Alfaro M."/>
            <person name="Sun H."/>
            <person name="Tritt A."/>
            <person name="Yoshinaga Y."/>
            <person name="Zwiers L.-H."/>
            <person name="Turgeon B."/>
            <person name="Goodwin S."/>
            <person name="Spatafora J."/>
            <person name="Crous P."/>
            <person name="Grigoriev I."/>
        </authorList>
    </citation>
    <scope>NUCLEOTIDE SEQUENCE</scope>
    <source>
        <strain evidence="2">CBS 279.74</strain>
    </source>
</reference>
<dbReference type="AlphaFoldDB" id="A0A6G1JVX6"/>
<feature type="compositionally biased region" description="Basic and acidic residues" evidence="1">
    <location>
        <begin position="64"/>
        <end position="73"/>
    </location>
</feature>
<proteinExistence type="predicted"/>
<dbReference type="EMBL" id="MU005781">
    <property type="protein sequence ID" value="KAF2704650.1"/>
    <property type="molecule type" value="Genomic_DNA"/>
</dbReference>
<feature type="region of interest" description="Disordered" evidence="1">
    <location>
        <begin position="1"/>
        <end position="121"/>
    </location>
</feature>